<name>G0UVH3_TRYCI</name>
<dbReference type="EMBL" id="HE575323">
    <property type="protein sequence ID" value="CCC93388.1"/>
    <property type="molecule type" value="Genomic_DNA"/>
</dbReference>
<accession>G0UVH3</accession>
<evidence type="ECO:0000313" key="1">
    <source>
        <dbReference type="EMBL" id="CCC93388.1"/>
    </source>
</evidence>
<proteinExistence type="predicted"/>
<organism evidence="1">
    <name type="scientific">Trypanosoma congolense (strain IL3000)</name>
    <dbReference type="NCBI Taxonomy" id="1068625"/>
    <lineage>
        <taxon>Eukaryota</taxon>
        <taxon>Discoba</taxon>
        <taxon>Euglenozoa</taxon>
        <taxon>Kinetoplastea</taxon>
        <taxon>Metakinetoplastina</taxon>
        <taxon>Trypanosomatida</taxon>
        <taxon>Trypanosomatidae</taxon>
        <taxon>Trypanosoma</taxon>
        <taxon>Nannomonas</taxon>
    </lineage>
</organism>
<sequence>MVLLMFPSDQGGRWPSFRILFLHRTPCLIGSCSLQTFFIRRCNQRVSWGQRQQAGATMWRSTALLLTERLASFLRETIKCVPTGGIPLDDVELKVKDRFRVSPDGDQKESPSNWRKVLNELNDAHYISGTTLYPCNWEAVIQSIAAEIPREGIVEKGLVSRILKFEPRFSCGVDSLGEPLGMWIQRRFSHLIAVSRSASTGEPIYRPAEEKLPEEVEGIINALRLLGREKLPVFTDFALITPLLPAGMSPPKGSWVSFLEQDSVRQHFDVDVDVHIRLSPKRTPSIVFVDGTSIKLPSIGETLAAKGLADSIYSVRVFRRHEDPLWSSDDVVLQSFLDPEHAIGAAIASLGARGSVKIYVLCGEEVKERYKLGLMDLLGSAEKDIMILTPCNECATLRSDESGGRCVERV</sequence>
<dbReference type="CDD" id="cd23744">
    <property type="entry name" value="RESC17"/>
    <property type="match status" value="1"/>
</dbReference>
<dbReference type="AlphaFoldDB" id="G0UVH3"/>
<protein>
    <submittedName>
        <fullName evidence="1">Uncharacterized protein</fullName>
    </submittedName>
</protein>
<dbReference type="VEuPathDB" id="TriTrypDB:TcIL3000_10_1470"/>
<reference evidence="1" key="1">
    <citation type="journal article" date="2012" name="Proc. Natl. Acad. Sci. U.S.A.">
        <title>Antigenic diversity is generated by distinct evolutionary mechanisms in African trypanosome species.</title>
        <authorList>
            <person name="Jackson A.P."/>
            <person name="Berry A."/>
            <person name="Aslett M."/>
            <person name="Allison H.C."/>
            <person name="Burton P."/>
            <person name="Vavrova-Anderson J."/>
            <person name="Brown R."/>
            <person name="Browne H."/>
            <person name="Corton N."/>
            <person name="Hauser H."/>
            <person name="Gamble J."/>
            <person name="Gilderthorp R."/>
            <person name="Marcello L."/>
            <person name="McQuillan J."/>
            <person name="Otto T.D."/>
            <person name="Quail M.A."/>
            <person name="Sanders M.J."/>
            <person name="van Tonder A."/>
            <person name="Ginger M.L."/>
            <person name="Field M.C."/>
            <person name="Barry J.D."/>
            <person name="Hertz-Fowler C."/>
            <person name="Berriman M."/>
        </authorList>
    </citation>
    <scope>NUCLEOTIDE SEQUENCE</scope>
    <source>
        <strain evidence="1">IL3000</strain>
    </source>
</reference>
<gene>
    <name evidence="1" type="ORF">TCIL3000_10_1470</name>
</gene>